<dbReference type="Proteomes" id="UP001415857">
    <property type="component" value="Unassembled WGS sequence"/>
</dbReference>
<feature type="chain" id="PRO_5043044678" evidence="1">
    <location>
        <begin position="24"/>
        <end position="114"/>
    </location>
</feature>
<reference evidence="2 3" key="1">
    <citation type="journal article" date="2024" name="Plant J.">
        <title>Genome sequences and population genomics reveal climatic adaptation and genomic divergence between two closely related sweetgum species.</title>
        <authorList>
            <person name="Xu W.Q."/>
            <person name="Ren C.Q."/>
            <person name="Zhang X.Y."/>
            <person name="Comes H.P."/>
            <person name="Liu X.H."/>
            <person name="Li Y.G."/>
            <person name="Kettle C.J."/>
            <person name="Jalonen R."/>
            <person name="Gaisberger H."/>
            <person name="Ma Y.Z."/>
            <person name="Qiu Y.X."/>
        </authorList>
    </citation>
    <scope>NUCLEOTIDE SEQUENCE [LARGE SCALE GENOMIC DNA]</scope>
    <source>
        <strain evidence="2">Hangzhou</strain>
    </source>
</reference>
<sequence>MLLPRLLLATFIASTCFPTFAFGAALLPNDEVEALREIEKSLGTAVGNLSTNPCNGQWGLGMQNLVKGVQNGVTCDCSFTNNTLCHVISIVLKGESFLGVLPPELVKLPYLQEM</sequence>
<keyword evidence="1" id="KW-0732">Signal</keyword>
<dbReference type="EMBL" id="JBBPBK010000015">
    <property type="protein sequence ID" value="KAK9269064.1"/>
    <property type="molecule type" value="Genomic_DNA"/>
</dbReference>
<dbReference type="AlphaFoldDB" id="A0AAP0ND33"/>
<feature type="signal peptide" evidence="1">
    <location>
        <begin position="1"/>
        <end position="23"/>
    </location>
</feature>
<organism evidence="2 3">
    <name type="scientific">Liquidambar formosana</name>
    <name type="common">Formosan gum</name>
    <dbReference type="NCBI Taxonomy" id="63359"/>
    <lineage>
        <taxon>Eukaryota</taxon>
        <taxon>Viridiplantae</taxon>
        <taxon>Streptophyta</taxon>
        <taxon>Embryophyta</taxon>
        <taxon>Tracheophyta</taxon>
        <taxon>Spermatophyta</taxon>
        <taxon>Magnoliopsida</taxon>
        <taxon>eudicotyledons</taxon>
        <taxon>Gunneridae</taxon>
        <taxon>Pentapetalae</taxon>
        <taxon>Saxifragales</taxon>
        <taxon>Altingiaceae</taxon>
        <taxon>Liquidambar</taxon>
    </lineage>
</organism>
<evidence type="ECO:0000256" key="1">
    <source>
        <dbReference type="SAM" id="SignalP"/>
    </source>
</evidence>
<evidence type="ECO:0000313" key="3">
    <source>
        <dbReference type="Proteomes" id="UP001415857"/>
    </source>
</evidence>
<accession>A0AAP0ND33</accession>
<keyword evidence="3" id="KW-1185">Reference proteome</keyword>
<name>A0AAP0ND33_LIQFO</name>
<proteinExistence type="predicted"/>
<gene>
    <name evidence="2" type="ORF">L1049_000832</name>
</gene>
<comment type="caution">
    <text evidence="2">The sequence shown here is derived from an EMBL/GenBank/DDBJ whole genome shotgun (WGS) entry which is preliminary data.</text>
</comment>
<evidence type="ECO:0000313" key="2">
    <source>
        <dbReference type="EMBL" id="KAK9269064.1"/>
    </source>
</evidence>
<protein>
    <submittedName>
        <fullName evidence="2">Uncharacterized protein</fullName>
    </submittedName>
</protein>